<reference evidence="7 8" key="1">
    <citation type="submission" date="2019-12" db="EMBL/GenBank/DDBJ databases">
        <title>Rhizobium genotypes associated with high levels of biological nitrogen fixation by grain legumes in a temperate-maritime cropping system.</title>
        <authorList>
            <person name="Maluk M."/>
            <person name="Francesc Ferrando Molina F."/>
            <person name="Lopez Del Egido L."/>
            <person name="Lafos M."/>
            <person name="Langarica-Fuentes A."/>
            <person name="Gebre Yohannes G."/>
            <person name="Young M.W."/>
            <person name="Martin P."/>
            <person name="Gantlett R."/>
            <person name="Kenicer G."/>
            <person name="Hawes C."/>
            <person name="Begg G.S."/>
            <person name="Quilliam R.S."/>
            <person name="Squire G.R."/>
            <person name="Poole P.S."/>
            <person name="Young P.W."/>
            <person name="Iannetta P.M."/>
            <person name="James E.K."/>
        </authorList>
    </citation>
    <scope>NUCLEOTIDE SEQUENCE [LARGE SCALE GENOMIC DNA]</scope>
    <source>
        <strain evidence="7 8">JHI1118</strain>
    </source>
</reference>
<dbReference type="InterPro" id="IPR029149">
    <property type="entry name" value="Creatin/AminoP/Spt16_N"/>
</dbReference>
<dbReference type="Gene3D" id="3.90.230.10">
    <property type="entry name" value="Creatinase/methionine aminopeptidase superfamily"/>
    <property type="match status" value="1"/>
</dbReference>
<dbReference type="PANTHER" id="PTHR43763:SF6">
    <property type="entry name" value="XAA-PRO AMINOPEPTIDASE 1"/>
    <property type="match status" value="1"/>
</dbReference>
<evidence type="ECO:0000259" key="4">
    <source>
        <dbReference type="Pfam" id="PF00557"/>
    </source>
</evidence>
<dbReference type="AlphaFoldDB" id="A0A6L9UD61"/>
<dbReference type="CDD" id="cd01085">
    <property type="entry name" value="APP"/>
    <property type="match status" value="1"/>
</dbReference>
<sequence length="610" mass="67270">MIVGMTMSKTENTGRLTNVRTWLARAKLDGLIVPRTDAHQSEVTAAHDDCLEYISGFTGSAGMAFVQQEQALIFVDGRYQVQVRNEVDLSAFAVHHLHDDPLDLWLSHHGKPGWRIGIHTLLISGALYEKLLAGCKAAGVELITLDADPFDEIWIDRPPRPVGLIRAMPPAVSGETSASKRDRIAGRLKALGADQLVETSPDNIAWLLNVRGSDVAMDPVPHSFLLLDADNRAQWFVDHRKLGNDRAEFELSDVTIADPEDFLGAVGKASAGKTTLIDPDFAPQAVRARIKAAGGQTIEQTSLLASAKATKNATELEGFRACHIEDGIALTNFLAWLDREWHRRQASELLLTELDAEEQLIAFRAKHAGYFEPSFRTISAAGGNAAMCHYHAQPDTNAAIEENSFYLIDSGGQYANGTTDVTRTVLFGEASDEMREAYTAVLKGFIALVTARFPLGTQGHQLDALARRPLWDMGLDYDHGTGHGVGHNLLIHEYPHRFAKKPNPHNLEPGTIMTVEPGYYKAGAFGIRIENQVEVVADKPGFCRFDSLTLAPIDLRMAKLDSLTAAEIDFLDTYHAQVRSQLSEKVDPETRPYLLRHTQPIAQRHQANER</sequence>
<dbReference type="FunFam" id="3.90.230.10:FF:000009">
    <property type="entry name" value="xaa-Pro aminopeptidase 2"/>
    <property type="match status" value="1"/>
</dbReference>
<feature type="domain" description="Peptidase M24 C-terminal" evidence="6">
    <location>
        <begin position="541"/>
        <end position="601"/>
    </location>
</feature>
<evidence type="ECO:0000256" key="2">
    <source>
        <dbReference type="ARBA" id="ARBA00022723"/>
    </source>
</evidence>
<proteinExistence type="inferred from homology"/>
<accession>A0A6L9UD61</accession>
<evidence type="ECO:0000259" key="5">
    <source>
        <dbReference type="Pfam" id="PF01321"/>
    </source>
</evidence>
<name>A0A6L9UD61_9HYPH</name>
<dbReference type="InterPro" id="IPR050422">
    <property type="entry name" value="X-Pro_aminopeptidase_P"/>
</dbReference>
<keyword evidence="2" id="KW-0479">Metal-binding</keyword>
<feature type="domain" description="Creatinase N-terminal" evidence="5">
    <location>
        <begin position="15"/>
        <end position="143"/>
    </location>
</feature>
<gene>
    <name evidence="7" type="ORF">GR212_28575</name>
</gene>
<dbReference type="InterPro" id="IPR036005">
    <property type="entry name" value="Creatinase/aminopeptidase-like"/>
</dbReference>
<evidence type="ECO:0000256" key="3">
    <source>
        <dbReference type="ARBA" id="ARBA00022801"/>
    </source>
</evidence>
<keyword evidence="3" id="KW-0378">Hydrolase</keyword>
<dbReference type="Proteomes" id="UP000483035">
    <property type="component" value="Unassembled WGS sequence"/>
</dbReference>
<evidence type="ECO:0000259" key="6">
    <source>
        <dbReference type="Pfam" id="PF16188"/>
    </source>
</evidence>
<dbReference type="InterPro" id="IPR033740">
    <property type="entry name" value="Pept_M24B"/>
</dbReference>
<dbReference type="Pfam" id="PF16189">
    <property type="entry name" value="Creatinase_N_2"/>
    <property type="match status" value="1"/>
</dbReference>
<comment type="caution">
    <text evidence="7">The sequence shown here is derived from an EMBL/GenBank/DDBJ whole genome shotgun (WGS) entry which is preliminary data.</text>
</comment>
<dbReference type="EMBL" id="WUEY01000019">
    <property type="protein sequence ID" value="NEI73514.1"/>
    <property type="molecule type" value="Genomic_DNA"/>
</dbReference>
<organism evidence="7 8">
    <name type="scientific">Rhizobium lusitanum</name>
    <dbReference type="NCBI Taxonomy" id="293958"/>
    <lineage>
        <taxon>Bacteria</taxon>
        <taxon>Pseudomonadati</taxon>
        <taxon>Pseudomonadota</taxon>
        <taxon>Alphaproteobacteria</taxon>
        <taxon>Hyphomicrobiales</taxon>
        <taxon>Rhizobiaceae</taxon>
        <taxon>Rhizobium/Agrobacterium group</taxon>
        <taxon>Rhizobium</taxon>
    </lineage>
</organism>
<dbReference type="SUPFAM" id="SSF55920">
    <property type="entry name" value="Creatinase/aminopeptidase"/>
    <property type="match status" value="1"/>
</dbReference>
<dbReference type="GO" id="GO:0005737">
    <property type="term" value="C:cytoplasm"/>
    <property type="evidence" value="ECO:0007669"/>
    <property type="project" value="UniProtKB-ARBA"/>
</dbReference>
<comment type="similarity">
    <text evidence="1">Belongs to the peptidase M24B family.</text>
</comment>
<dbReference type="Pfam" id="PF16188">
    <property type="entry name" value="Peptidase_M24_C"/>
    <property type="match status" value="1"/>
</dbReference>
<dbReference type="GO" id="GO:0046872">
    <property type="term" value="F:metal ion binding"/>
    <property type="evidence" value="ECO:0007669"/>
    <property type="project" value="UniProtKB-KW"/>
</dbReference>
<dbReference type="InterPro" id="IPR000994">
    <property type="entry name" value="Pept_M24"/>
</dbReference>
<dbReference type="SUPFAM" id="SSF53092">
    <property type="entry name" value="Creatinase/prolidase N-terminal domain"/>
    <property type="match status" value="2"/>
</dbReference>
<evidence type="ECO:0000256" key="1">
    <source>
        <dbReference type="ARBA" id="ARBA00008766"/>
    </source>
</evidence>
<evidence type="ECO:0000313" key="7">
    <source>
        <dbReference type="EMBL" id="NEI73514.1"/>
    </source>
</evidence>
<dbReference type="PANTHER" id="PTHR43763">
    <property type="entry name" value="XAA-PRO AMINOPEPTIDASE 1"/>
    <property type="match status" value="1"/>
</dbReference>
<dbReference type="InterPro" id="IPR032416">
    <property type="entry name" value="Peptidase_M24_C"/>
</dbReference>
<evidence type="ECO:0000313" key="8">
    <source>
        <dbReference type="Proteomes" id="UP000483035"/>
    </source>
</evidence>
<dbReference type="Pfam" id="PF01321">
    <property type="entry name" value="Creatinase_N"/>
    <property type="match status" value="1"/>
</dbReference>
<dbReference type="Gene3D" id="3.40.350.10">
    <property type="entry name" value="Creatinase/prolidase N-terminal domain"/>
    <property type="match status" value="2"/>
</dbReference>
<protein>
    <submittedName>
        <fullName evidence="7">M24 family metallopeptidase</fullName>
    </submittedName>
</protein>
<dbReference type="InterPro" id="IPR000587">
    <property type="entry name" value="Creatinase_N"/>
</dbReference>
<feature type="domain" description="Peptidase M24" evidence="4">
    <location>
        <begin position="320"/>
        <end position="535"/>
    </location>
</feature>
<dbReference type="GO" id="GO:0070006">
    <property type="term" value="F:metalloaminopeptidase activity"/>
    <property type="evidence" value="ECO:0007669"/>
    <property type="project" value="InterPro"/>
</dbReference>
<dbReference type="Pfam" id="PF00557">
    <property type="entry name" value="Peptidase_M24"/>
    <property type="match status" value="1"/>
</dbReference>